<sequence length="120" mass="12454">MVGAQAPRAAVERGAQGLGGERRVVALVGVRDAGLGGEDQPVAAAGQEFGEDALALAARVAARGVHARDARVERGVQHRRGRRAVRGVAEGHRAQDETGQRDGDVRESDADGHVDSFRGG</sequence>
<organism evidence="2 3">
    <name type="scientific">Streptomyces venetus</name>
    <dbReference type="NCBI Taxonomy" id="1701086"/>
    <lineage>
        <taxon>Bacteria</taxon>
        <taxon>Bacillati</taxon>
        <taxon>Actinomycetota</taxon>
        <taxon>Actinomycetes</taxon>
        <taxon>Kitasatosporales</taxon>
        <taxon>Streptomycetaceae</taxon>
        <taxon>Streptomyces</taxon>
    </lineage>
</organism>
<dbReference type="EMBL" id="BAABET010000004">
    <property type="protein sequence ID" value="GAA4310925.1"/>
    <property type="molecule type" value="Genomic_DNA"/>
</dbReference>
<protein>
    <submittedName>
        <fullName evidence="2">Uncharacterized protein</fullName>
    </submittedName>
</protein>
<gene>
    <name evidence="2" type="ORF">GCM10023086_30850</name>
</gene>
<keyword evidence="3" id="KW-1185">Reference proteome</keyword>
<evidence type="ECO:0000313" key="3">
    <source>
        <dbReference type="Proteomes" id="UP001501115"/>
    </source>
</evidence>
<feature type="region of interest" description="Disordered" evidence="1">
    <location>
        <begin position="68"/>
        <end position="120"/>
    </location>
</feature>
<proteinExistence type="predicted"/>
<dbReference type="Proteomes" id="UP001501115">
    <property type="component" value="Unassembled WGS sequence"/>
</dbReference>
<accession>A0ABP8FU27</accession>
<evidence type="ECO:0000313" key="2">
    <source>
        <dbReference type="EMBL" id="GAA4310925.1"/>
    </source>
</evidence>
<evidence type="ECO:0000256" key="1">
    <source>
        <dbReference type="SAM" id="MobiDB-lite"/>
    </source>
</evidence>
<reference evidence="3" key="1">
    <citation type="journal article" date="2019" name="Int. J. Syst. Evol. Microbiol.">
        <title>The Global Catalogue of Microorganisms (GCM) 10K type strain sequencing project: providing services to taxonomists for standard genome sequencing and annotation.</title>
        <authorList>
            <consortium name="The Broad Institute Genomics Platform"/>
            <consortium name="The Broad Institute Genome Sequencing Center for Infectious Disease"/>
            <person name="Wu L."/>
            <person name="Ma J."/>
        </authorList>
    </citation>
    <scope>NUCLEOTIDE SEQUENCE [LARGE SCALE GENOMIC DNA]</scope>
    <source>
        <strain evidence="3">JCM 31290</strain>
    </source>
</reference>
<feature type="compositionally biased region" description="Basic and acidic residues" evidence="1">
    <location>
        <begin position="89"/>
        <end position="120"/>
    </location>
</feature>
<comment type="caution">
    <text evidence="2">The sequence shown here is derived from an EMBL/GenBank/DDBJ whole genome shotgun (WGS) entry which is preliminary data.</text>
</comment>
<name>A0ABP8FU27_9ACTN</name>